<proteinExistence type="predicted"/>
<keyword evidence="1" id="KW-0732">Signal</keyword>
<accession>A0A8H3V0G8</accession>
<sequence length="398" mass="44754">MKVPLSFQLAAVLAIVNGVAAERTIYIAESCTKYKDMVIGAVESARYNARQAWNALIPCDPPNQTLQSWAERLLDADDAKHRADAIERYKAITKDIKFNPDGELWDETKAGQWSDIIIYCTWDRFVEETVDGIVTWHDLPNQVLQTAKSRAEFFPSDASAFMLEAKMTHMFDTDGLNFVELHHGVVGVSSLQLNPNTLDKFLENWNLDTDRSSSRWFKVGDDQNQIEYAKAAAEAYKLKRKKPWIDRLSRSLDSILLHEISHAIAAGSSSDLELTGDVDGESTYGWINALRWKTSKNADNIEAFAAVVKLFNLGFTIDDDGTYHGHDLDNLPVEHGTPDCSSSESDRMSTTDSFMYRDFDEDGDGLLDAYSGEENGKIKRSIFRIRGRRSSIFLGPVT</sequence>
<reference evidence="2 3" key="1">
    <citation type="submission" date="2018-12" db="EMBL/GenBank/DDBJ databases">
        <title>Venturia inaequalis Genome Resource.</title>
        <authorList>
            <person name="Lichtner F.J."/>
        </authorList>
    </citation>
    <scope>NUCLEOTIDE SEQUENCE [LARGE SCALE GENOMIC DNA]</scope>
    <source>
        <strain evidence="2 3">120213</strain>
    </source>
</reference>
<protein>
    <recommendedName>
        <fullName evidence="4">Lysine-specific metallo-endopeptidase domain-containing protein</fullName>
    </recommendedName>
</protein>
<evidence type="ECO:0000313" key="2">
    <source>
        <dbReference type="EMBL" id="KAE9979876.1"/>
    </source>
</evidence>
<evidence type="ECO:0000313" key="3">
    <source>
        <dbReference type="Proteomes" id="UP000447873"/>
    </source>
</evidence>
<comment type="caution">
    <text evidence="2">The sequence shown here is derived from an EMBL/GenBank/DDBJ whole genome shotgun (WGS) entry which is preliminary data.</text>
</comment>
<name>A0A8H3V0G8_VENIN</name>
<gene>
    <name evidence="2" type="ORF">EG328_000634</name>
</gene>
<evidence type="ECO:0008006" key="4">
    <source>
        <dbReference type="Google" id="ProtNLM"/>
    </source>
</evidence>
<dbReference type="Proteomes" id="UP000447873">
    <property type="component" value="Unassembled WGS sequence"/>
</dbReference>
<dbReference type="AlphaFoldDB" id="A0A8H3V0G8"/>
<feature type="signal peptide" evidence="1">
    <location>
        <begin position="1"/>
        <end position="21"/>
    </location>
</feature>
<organism evidence="2 3">
    <name type="scientific">Venturia inaequalis</name>
    <name type="common">Apple scab fungus</name>
    <dbReference type="NCBI Taxonomy" id="5025"/>
    <lineage>
        <taxon>Eukaryota</taxon>
        <taxon>Fungi</taxon>
        <taxon>Dikarya</taxon>
        <taxon>Ascomycota</taxon>
        <taxon>Pezizomycotina</taxon>
        <taxon>Dothideomycetes</taxon>
        <taxon>Pleosporomycetidae</taxon>
        <taxon>Venturiales</taxon>
        <taxon>Venturiaceae</taxon>
        <taxon>Venturia</taxon>
    </lineage>
</organism>
<feature type="chain" id="PRO_5034191953" description="Lysine-specific metallo-endopeptidase domain-containing protein" evidence="1">
    <location>
        <begin position="22"/>
        <end position="398"/>
    </location>
</feature>
<evidence type="ECO:0000256" key="1">
    <source>
        <dbReference type="SAM" id="SignalP"/>
    </source>
</evidence>
<dbReference type="EMBL" id="WNWS01000111">
    <property type="protein sequence ID" value="KAE9979876.1"/>
    <property type="molecule type" value="Genomic_DNA"/>
</dbReference>